<dbReference type="EMBL" id="CP048209">
    <property type="protein sequence ID" value="QHT59246.1"/>
    <property type="molecule type" value="Genomic_DNA"/>
</dbReference>
<organism evidence="2 3">
    <name type="scientific">Paenibacillus lycopersici</name>
    <dbReference type="NCBI Taxonomy" id="2704462"/>
    <lineage>
        <taxon>Bacteria</taxon>
        <taxon>Bacillati</taxon>
        <taxon>Bacillota</taxon>
        <taxon>Bacilli</taxon>
        <taxon>Bacillales</taxon>
        <taxon>Paenibacillaceae</taxon>
        <taxon>Paenibacillus</taxon>
    </lineage>
</organism>
<dbReference type="InterPro" id="IPR051606">
    <property type="entry name" value="Polyketide_Oxido-like"/>
</dbReference>
<dbReference type="GO" id="GO:0042602">
    <property type="term" value="F:riboflavin reductase (NADPH) activity"/>
    <property type="evidence" value="ECO:0007669"/>
    <property type="project" value="TreeGrafter"/>
</dbReference>
<proteinExistence type="predicted"/>
<protein>
    <submittedName>
        <fullName evidence="2">SDR family oxidoreductase</fullName>
    </submittedName>
</protein>
<dbReference type="PANTHER" id="PTHR43355:SF2">
    <property type="entry name" value="FLAVIN REDUCTASE (NADPH)"/>
    <property type="match status" value="1"/>
</dbReference>
<dbReference type="CDD" id="cd05244">
    <property type="entry name" value="BVR-B_like_SDR_a"/>
    <property type="match status" value="1"/>
</dbReference>
<dbReference type="Proteomes" id="UP000476064">
    <property type="component" value="Chromosome"/>
</dbReference>
<dbReference type="KEGG" id="plyc:GXP70_04185"/>
<dbReference type="Gene3D" id="3.40.50.720">
    <property type="entry name" value="NAD(P)-binding Rossmann-like Domain"/>
    <property type="match status" value="1"/>
</dbReference>
<accession>A0A6C0FQ32</accession>
<evidence type="ECO:0000313" key="3">
    <source>
        <dbReference type="Proteomes" id="UP000476064"/>
    </source>
</evidence>
<dbReference type="RefSeq" id="WP_162355313.1">
    <property type="nucleotide sequence ID" value="NZ_CP048209.1"/>
</dbReference>
<dbReference type="InterPro" id="IPR036291">
    <property type="entry name" value="NAD(P)-bd_dom_sf"/>
</dbReference>
<name>A0A6C0FQ32_9BACL</name>
<dbReference type="Pfam" id="PF13460">
    <property type="entry name" value="NAD_binding_10"/>
    <property type="match status" value="1"/>
</dbReference>
<reference evidence="2 3" key="1">
    <citation type="submission" date="2020-01" db="EMBL/GenBank/DDBJ databases">
        <title>Paenibacillus sp. nov., isolated from tomato rhizosphere.</title>
        <authorList>
            <person name="Weon H.-Y."/>
            <person name="Lee S.A."/>
        </authorList>
    </citation>
    <scope>NUCLEOTIDE SEQUENCE [LARGE SCALE GENOMIC DNA]</scope>
    <source>
        <strain evidence="2 3">12200R-189</strain>
    </source>
</reference>
<keyword evidence="3" id="KW-1185">Reference proteome</keyword>
<evidence type="ECO:0000313" key="2">
    <source>
        <dbReference type="EMBL" id="QHT59246.1"/>
    </source>
</evidence>
<dbReference type="AlphaFoldDB" id="A0A6C0FQ32"/>
<dbReference type="SUPFAM" id="SSF51735">
    <property type="entry name" value="NAD(P)-binding Rossmann-fold domains"/>
    <property type="match status" value="1"/>
</dbReference>
<sequence length="204" mass="21853">MKIVVFGAGGRTGRQVVQQALEQGHDVTAFVRSPHRLDTVQAALRIAQGDARNGEAAAAAIAGQDAVISCIGTKGLGRTTLLSETAERIIAGMKRHGVPRIVYLASAGIEQEIPGFSGFLAQKLLRHVLADHRRAAEALKASGLEWTIARPMQLAGRKLKGMYLEARHGVPAGKGRISRADTAHFLLKSLTDPLYNRQSIGLSY</sequence>
<evidence type="ECO:0000259" key="1">
    <source>
        <dbReference type="Pfam" id="PF13460"/>
    </source>
</evidence>
<dbReference type="PANTHER" id="PTHR43355">
    <property type="entry name" value="FLAVIN REDUCTASE (NADPH)"/>
    <property type="match status" value="1"/>
</dbReference>
<dbReference type="InterPro" id="IPR016040">
    <property type="entry name" value="NAD(P)-bd_dom"/>
</dbReference>
<gene>
    <name evidence="2" type="ORF">GXP70_04185</name>
</gene>
<feature type="domain" description="NAD(P)-binding" evidence="1">
    <location>
        <begin position="7"/>
        <end position="193"/>
    </location>
</feature>
<dbReference type="GO" id="GO:0004074">
    <property type="term" value="F:biliverdin reductase [NAD(P)H] activity"/>
    <property type="evidence" value="ECO:0007669"/>
    <property type="project" value="TreeGrafter"/>
</dbReference>